<evidence type="ECO:0000256" key="5">
    <source>
        <dbReference type="ARBA" id="ARBA00022840"/>
    </source>
</evidence>
<organism evidence="8 9">
    <name type="scientific">Thyridium curvatum</name>
    <dbReference type="NCBI Taxonomy" id="1093900"/>
    <lineage>
        <taxon>Eukaryota</taxon>
        <taxon>Fungi</taxon>
        <taxon>Dikarya</taxon>
        <taxon>Ascomycota</taxon>
        <taxon>Pezizomycotina</taxon>
        <taxon>Sordariomycetes</taxon>
        <taxon>Sordariomycetidae</taxon>
        <taxon>Thyridiales</taxon>
        <taxon>Thyridiaceae</taxon>
        <taxon>Thyridium</taxon>
    </lineage>
</organism>
<dbReference type="AlphaFoldDB" id="A0A507BQ98"/>
<dbReference type="InterPro" id="IPR050534">
    <property type="entry name" value="Coronavir_polyprotein_1ab"/>
</dbReference>
<dbReference type="GO" id="GO:0005524">
    <property type="term" value="F:ATP binding"/>
    <property type="evidence" value="ECO:0007669"/>
    <property type="project" value="UniProtKB-KW"/>
</dbReference>
<evidence type="ECO:0000256" key="4">
    <source>
        <dbReference type="ARBA" id="ARBA00022806"/>
    </source>
</evidence>
<keyword evidence="4" id="KW-0347">Helicase</keyword>
<keyword evidence="2" id="KW-0547">Nucleotide-binding</keyword>
<sequence>MAQQQPKVYRKTYYKDCAVLATPTGPVLAAGNALGVDARISARFVVSVQPDQTSWVGFRLDIPLGKDQFDNERWGYGVRHALDRGAGTDGGSIQPFDQHRIVVKFPRDGATQIDAAEPSTAVKDLFANARNPDRLAWVRVKLSSRPIIEGFGMPFRNVGMPQLDAWVNTDAPIVDKYSLGGLLRQETLYFVVATRVDDIKASFDPQCLPAPFHYPYGPLEILSGAQDWSRLVSAHKGQQFAARYSFETNDEHLTNAMHAVLQDSLWLEEDRVAISCRKWPAYTVRPPSGDASQATEMFMVVPLTQEFKEKFSQSWRCLSRDSSPTLVLYNAEDDDKIAAKWECNIQDHPASIAALNQHPTGELDLVLYARRPQGSKDSTYVVKDFADRSEANRFFECKRRVDALSDFRPGSEPTNLAALVDLPPPAILDRMELHRTLLRGTGFYAWMSQSAPAELGLEDAMASMPINGSRLRPLPSWDFLRFRKDDPEYAQAILEEALGADRTRFNAYLTSRPLGIGIITAGPGFGKTTAGAASTLAMQASLGPILCSAPTNVAVDNFAARLHSRTCAITAKLNAKKGANDPTRYRRKFVVRGFSNEERAFRELLRNPKAGDNALGRAKFGPPSKWKFHLSASWWMLKLLRCPFVDQLDPDDSQVLHEMRQGWDGHAQLDPLRQVLAGTITWEQFQAKAPKKEILVPLFKELFRNADILCVTPSGSHNHTPFRRWKNEVARGVAVDEAANMLKADLLTVWGNTLMPCMLFGDPKQLPPVVLSEKSKDDAGNAVNRFAKDGKVSALQFLQGVGFPVYRLTTQLRMANGMFDMVSSIIYPEVPLRYDSICDINNPRFAAGRTLEDFVRSKSDSVKAAPSGKLLPVFVHCENSRVIVDKYTGSKKSYDQVEVALDMILDLVRTKGITASRVSIIAPYAANVELIGYRRRKEPKYAPLSSMPPASTVDSFQGQENDIVVIVMGTKAVTPGPGFTSDEQRLNVMLTRARCGLVIVGDIHVTGRLDKKDKKAKKGRKDLEETFLVVSSSGERFWSKGTALRNVHKTLWDAGRVMTVKCNEK</sequence>
<proteinExistence type="inferred from homology"/>
<dbReference type="Pfam" id="PF13086">
    <property type="entry name" value="AAA_11"/>
    <property type="match status" value="1"/>
</dbReference>
<dbReference type="GO" id="GO:0016787">
    <property type="term" value="F:hydrolase activity"/>
    <property type="evidence" value="ECO:0007669"/>
    <property type="project" value="UniProtKB-KW"/>
</dbReference>
<dbReference type="STRING" id="1093900.A0A507BQ98"/>
<dbReference type="EMBL" id="SKBQ01000104">
    <property type="protein sequence ID" value="TPX18980.1"/>
    <property type="molecule type" value="Genomic_DNA"/>
</dbReference>
<dbReference type="InterPro" id="IPR047187">
    <property type="entry name" value="SF1_C_Upf1"/>
</dbReference>
<evidence type="ECO:0000313" key="9">
    <source>
        <dbReference type="Proteomes" id="UP000319257"/>
    </source>
</evidence>
<feature type="domain" description="DNA2/NAM7 helicase helicase" evidence="6">
    <location>
        <begin position="695"/>
        <end position="773"/>
    </location>
</feature>
<dbReference type="InterPro" id="IPR041679">
    <property type="entry name" value="DNA2/NAM7-like_C"/>
</dbReference>
<comment type="similarity">
    <text evidence="1">Belongs to the DNA2/NAM7 helicase family.</text>
</comment>
<dbReference type="PANTHER" id="PTHR43788:SF8">
    <property type="entry name" value="DNA-BINDING PROTEIN SMUBP-2"/>
    <property type="match status" value="1"/>
</dbReference>
<feature type="domain" description="DNA2/NAM7 helicase-like C-terminal" evidence="7">
    <location>
        <begin position="795"/>
        <end position="1002"/>
    </location>
</feature>
<dbReference type="InParanoid" id="A0A507BQ98"/>
<comment type="caution">
    <text evidence="8">The sequence shown here is derived from an EMBL/GenBank/DDBJ whole genome shotgun (WGS) entry which is preliminary data.</text>
</comment>
<dbReference type="Gene3D" id="3.40.50.300">
    <property type="entry name" value="P-loop containing nucleotide triphosphate hydrolases"/>
    <property type="match status" value="2"/>
</dbReference>
<dbReference type="InterPro" id="IPR041677">
    <property type="entry name" value="DNA2/NAM7_AAA_11"/>
</dbReference>
<dbReference type="OrthoDB" id="6513042at2759"/>
<dbReference type="SUPFAM" id="SSF52540">
    <property type="entry name" value="P-loop containing nucleoside triphosphate hydrolases"/>
    <property type="match status" value="1"/>
</dbReference>
<dbReference type="Proteomes" id="UP000319257">
    <property type="component" value="Unassembled WGS sequence"/>
</dbReference>
<dbReference type="CDD" id="cd18808">
    <property type="entry name" value="SF1_C_Upf1"/>
    <property type="match status" value="1"/>
</dbReference>
<dbReference type="InterPro" id="IPR027417">
    <property type="entry name" value="P-loop_NTPase"/>
</dbReference>
<dbReference type="Pfam" id="PF13087">
    <property type="entry name" value="AAA_12"/>
    <property type="match status" value="1"/>
</dbReference>
<dbReference type="PANTHER" id="PTHR43788">
    <property type="entry name" value="DNA2/NAM7 HELICASE FAMILY MEMBER"/>
    <property type="match status" value="1"/>
</dbReference>
<evidence type="ECO:0000259" key="6">
    <source>
        <dbReference type="Pfam" id="PF13086"/>
    </source>
</evidence>
<dbReference type="GO" id="GO:0043139">
    <property type="term" value="F:5'-3' DNA helicase activity"/>
    <property type="evidence" value="ECO:0007669"/>
    <property type="project" value="TreeGrafter"/>
</dbReference>
<evidence type="ECO:0000256" key="3">
    <source>
        <dbReference type="ARBA" id="ARBA00022801"/>
    </source>
</evidence>
<name>A0A507BQ98_9PEZI</name>
<accession>A0A507BQ98</accession>
<evidence type="ECO:0000256" key="1">
    <source>
        <dbReference type="ARBA" id="ARBA00007913"/>
    </source>
</evidence>
<reference evidence="8 9" key="1">
    <citation type="submission" date="2019-06" db="EMBL/GenBank/DDBJ databases">
        <title>Draft genome sequence of the filamentous fungus Phialemoniopsis curvata isolated from diesel fuel.</title>
        <authorList>
            <person name="Varaljay V.A."/>
            <person name="Lyon W.J."/>
            <person name="Crouch A.L."/>
            <person name="Drake C.E."/>
            <person name="Hollomon J.M."/>
            <person name="Nadeau L.J."/>
            <person name="Nunn H.S."/>
            <person name="Stevenson B.S."/>
            <person name="Bojanowski C.L."/>
            <person name="Crookes-Goodson W.J."/>
        </authorList>
    </citation>
    <scope>NUCLEOTIDE SEQUENCE [LARGE SCALE GENOMIC DNA]</scope>
    <source>
        <strain evidence="8 9">D216</strain>
    </source>
</reference>
<keyword evidence="9" id="KW-1185">Reference proteome</keyword>
<gene>
    <name evidence="8" type="ORF">E0L32_011373</name>
</gene>
<evidence type="ECO:0000256" key="2">
    <source>
        <dbReference type="ARBA" id="ARBA00022741"/>
    </source>
</evidence>
<evidence type="ECO:0000259" key="7">
    <source>
        <dbReference type="Pfam" id="PF13087"/>
    </source>
</evidence>
<dbReference type="GeneID" id="41978820"/>
<keyword evidence="5" id="KW-0067">ATP-binding</keyword>
<protein>
    <submittedName>
        <fullName evidence="8">Uncharacterized protein</fullName>
    </submittedName>
</protein>
<keyword evidence="3" id="KW-0378">Hydrolase</keyword>
<evidence type="ECO:0000313" key="8">
    <source>
        <dbReference type="EMBL" id="TPX18980.1"/>
    </source>
</evidence>
<dbReference type="RefSeq" id="XP_031000691.1">
    <property type="nucleotide sequence ID" value="XM_031134096.1"/>
</dbReference>